<dbReference type="AlphaFoldDB" id="A0A834Z0H7"/>
<evidence type="ECO:0000256" key="1">
    <source>
        <dbReference type="SAM" id="MobiDB-lite"/>
    </source>
</evidence>
<accession>A0A834Z0H7</accession>
<evidence type="ECO:0000259" key="2">
    <source>
        <dbReference type="Pfam" id="PF25370"/>
    </source>
</evidence>
<feature type="compositionally biased region" description="Low complexity" evidence="1">
    <location>
        <begin position="57"/>
        <end position="72"/>
    </location>
</feature>
<evidence type="ECO:0000313" key="3">
    <source>
        <dbReference type="EMBL" id="KAF8395828.1"/>
    </source>
</evidence>
<proteinExistence type="predicted"/>
<feature type="region of interest" description="Disordered" evidence="1">
    <location>
        <begin position="23"/>
        <end position="72"/>
    </location>
</feature>
<dbReference type="EMBL" id="JABCRI010000013">
    <property type="protein sequence ID" value="KAF8395828.1"/>
    <property type="molecule type" value="Genomic_DNA"/>
</dbReference>
<keyword evidence="4" id="KW-1185">Reference proteome</keyword>
<feature type="domain" description="HTH three-helical bundle" evidence="2">
    <location>
        <begin position="182"/>
        <end position="222"/>
    </location>
</feature>
<reference evidence="3 4" key="1">
    <citation type="submission" date="2020-04" db="EMBL/GenBank/DDBJ databases">
        <title>Plant Genome Project.</title>
        <authorList>
            <person name="Zhang R.-G."/>
        </authorList>
    </citation>
    <scope>NUCLEOTIDE SEQUENCE [LARGE SCALE GENOMIC DNA]</scope>
    <source>
        <strain evidence="3">YNK0</strain>
        <tissue evidence="3">Leaf</tissue>
    </source>
</reference>
<dbReference type="PANTHER" id="PTHR34799">
    <property type="entry name" value="OS07G0656300 PROTEIN"/>
    <property type="match status" value="1"/>
</dbReference>
<name>A0A834Z0H7_TETSI</name>
<dbReference type="OrthoDB" id="515857at2759"/>
<organism evidence="3 4">
    <name type="scientific">Tetracentron sinense</name>
    <name type="common">Spur-leaf</name>
    <dbReference type="NCBI Taxonomy" id="13715"/>
    <lineage>
        <taxon>Eukaryota</taxon>
        <taxon>Viridiplantae</taxon>
        <taxon>Streptophyta</taxon>
        <taxon>Embryophyta</taxon>
        <taxon>Tracheophyta</taxon>
        <taxon>Spermatophyta</taxon>
        <taxon>Magnoliopsida</taxon>
        <taxon>Trochodendrales</taxon>
        <taxon>Trochodendraceae</taxon>
        <taxon>Tetracentron</taxon>
    </lineage>
</organism>
<comment type="caution">
    <text evidence="3">The sequence shown here is derived from an EMBL/GenBank/DDBJ whole genome shotgun (WGS) entry which is preliminary data.</text>
</comment>
<dbReference type="OMA" id="IENCRES"/>
<sequence>MGAFPCQLERTAAAALLLLSSSSNQPPSLSSNHSPSPSPSCFDEFFSNISGKRSTEDSSPSDSKSYSSSLTSEGSSEEIRARRLRVLAVVTARCHELKLKVVRRSRSKSYRNLDRREIISGVWRKSKIVTPELLSDTTEASSMSSASSAVCGCPSRRVMDVGKKGLLVRDEEKKLRRKQVGSPYMRRRAEAILKFLSVGCASEVRIREVLGDSPDTSKALRILLRLEAVKRSGAGGRTDPYMYTVIHSSLQLQ</sequence>
<evidence type="ECO:0000313" key="4">
    <source>
        <dbReference type="Proteomes" id="UP000655225"/>
    </source>
</evidence>
<dbReference type="Pfam" id="PF25370">
    <property type="entry name" value="HTH_74"/>
    <property type="match status" value="1"/>
</dbReference>
<feature type="compositionally biased region" description="Low complexity" evidence="1">
    <location>
        <begin position="23"/>
        <end position="35"/>
    </location>
</feature>
<dbReference type="InterPro" id="IPR057523">
    <property type="entry name" value="HTH_74"/>
</dbReference>
<dbReference type="PANTHER" id="PTHR34799:SF2">
    <property type="entry name" value="OS07G0656300 PROTEIN"/>
    <property type="match status" value="1"/>
</dbReference>
<protein>
    <recommendedName>
        <fullName evidence="2">HTH three-helical bundle domain-containing protein</fullName>
    </recommendedName>
</protein>
<dbReference type="Proteomes" id="UP000655225">
    <property type="component" value="Unassembled WGS sequence"/>
</dbReference>
<gene>
    <name evidence="3" type="ORF">HHK36_019782</name>
</gene>